<evidence type="ECO:0000259" key="1">
    <source>
        <dbReference type="Pfam" id="PF00144"/>
    </source>
</evidence>
<proteinExistence type="predicted"/>
<dbReference type="Proteomes" id="UP000614200">
    <property type="component" value="Unassembled WGS sequence"/>
</dbReference>
<accession>A0ABR9ZPQ8</accession>
<sequence length="459" mass="51574">MKKENINQFESFVNEIMKTFEGQGIGIIGFDQNSVLYEYYQGYRDVENNLPINRNTIFGIASITKSYTVIAILQLVEKGILDLNMPITTYIDSIKLPEGHIPTVAQLLSHAGGFYPQERFLMKDAAKALGLAETVELSKNSTLASKGIEMVVKRINEMKDFNGTPGQHHSYSNFSFGLLTELVHRYGGEKHYTDYMEKHILKPLNLTNTFFEFNRTHKEKNITKLYEKVIDHMNVTDDYEDMGFVLLGGGALKSTLNDMMTYTRLYLNDGKCNEKTLLSKDAIHSMTIPRVAYKPFEGYGYGLVSGKIGEIEYAGHSGGLTGVSSYFVFTKATQKGLVILCNTSNVPVSSIGIAGIKLLNDQKPDWQQMDIIGSEWPRNIIENTLGIYESDEGAHIEIKDDVTGIAWFSGEERLKVTIIDEHAVWVHNKILASYTPILRDAQGRATAIYSGSRIIKRKL</sequence>
<dbReference type="PANTHER" id="PTHR43283:SF3">
    <property type="entry name" value="BETA-LACTAMASE FAMILY PROTEIN (AFU_ORTHOLOGUE AFUA_5G07500)"/>
    <property type="match status" value="1"/>
</dbReference>
<keyword evidence="3" id="KW-1185">Reference proteome</keyword>
<dbReference type="GO" id="GO:0016787">
    <property type="term" value="F:hydrolase activity"/>
    <property type="evidence" value="ECO:0007669"/>
    <property type="project" value="UniProtKB-KW"/>
</dbReference>
<dbReference type="PANTHER" id="PTHR43283">
    <property type="entry name" value="BETA-LACTAMASE-RELATED"/>
    <property type="match status" value="1"/>
</dbReference>
<dbReference type="Gene3D" id="3.40.710.10">
    <property type="entry name" value="DD-peptidase/beta-lactamase superfamily"/>
    <property type="match status" value="1"/>
</dbReference>
<dbReference type="InterPro" id="IPR012338">
    <property type="entry name" value="Beta-lactam/transpept-like"/>
</dbReference>
<keyword evidence="2" id="KW-0378">Hydrolase</keyword>
<evidence type="ECO:0000313" key="2">
    <source>
        <dbReference type="EMBL" id="MBF4691966.1"/>
    </source>
</evidence>
<name>A0ABR9ZPQ8_9FIRM</name>
<dbReference type="EMBL" id="JADKNH010000001">
    <property type="protein sequence ID" value="MBF4691966.1"/>
    <property type="molecule type" value="Genomic_DNA"/>
</dbReference>
<dbReference type="RefSeq" id="WP_194700194.1">
    <property type="nucleotide sequence ID" value="NZ_JADKNH010000001.1"/>
</dbReference>
<organism evidence="2 3">
    <name type="scientific">Fusibacter ferrireducens</name>
    <dbReference type="NCBI Taxonomy" id="2785058"/>
    <lineage>
        <taxon>Bacteria</taxon>
        <taxon>Bacillati</taxon>
        <taxon>Bacillota</taxon>
        <taxon>Clostridia</taxon>
        <taxon>Eubacteriales</taxon>
        <taxon>Eubacteriales Family XII. Incertae Sedis</taxon>
        <taxon>Fusibacter</taxon>
    </lineage>
</organism>
<feature type="domain" description="Beta-lactamase-related" evidence="1">
    <location>
        <begin position="14"/>
        <end position="345"/>
    </location>
</feature>
<dbReference type="SUPFAM" id="SSF56601">
    <property type="entry name" value="beta-lactamase/transpeptidase-like"/>
    <property type="match status" value="1"/>
</dbReference>
<dbReference type="Pfam" id="PF00144">
    <property type="entry name" value="Beta-lactamase"/>
    <property type="match status" value="1"/>
</dbReference>
<reference evidence="2 3" key="1">
    <citation type="submission" date="2020-11" db="EMBL/GenBank/DDBJ databases">
        <title>Fusibacter basophilias sp. nov.</title>
        <authorList>
            <person name="Qiu D."/>
        </authorList>
    </citation>
    <scope>NUCLEOTIDE SEQUENCE [LARGE SCALE GENOMIC DNA]</scope>
    <source>
        <strain evidence="2 3">Q10-2</strain>
    </source>
</reference>
<dbReference type="InterPro" id="IPR050789">
    <property type="entry name" value="Diverse_Enzym_Activities"/>
</dbReference>
<comment type="caution">
    <text evidence="2">The sequence shown here is derived from an EMBL/GenBank/DDBJ whole genome shotgun (WGS) entry which is preliminary data.</text>
</comment>
<protein>
    <submittedName>
        <fullName evidence="2">Serine hydrolase</fullName>
    </submittedName>
</protein>
<gene>
    <name evidence="2" type="ORF">ISU02_02495</name>
</gene>
<evidence type="ECO:0000313" key="3">
    <source>
        <dbReference type="Proteomes" id="UP000614200"/>
    </source>
</evidence>
<dbReference type="InterPro" id="IPR001466">
    <property type="entry name" value="Beta-lactam-related"/>
</dbReference>